<accession>A0A0C3E9U7</accession>
<dbReference type="STRING" id="1036808.A0A0C3E9U7"/>
<feature type="compositionally biased region" description="Pro residues" evidence="1">
    <location>
        <begin position="330"/>
        <end position="339"/>
    </location>
</feature>
<reference evidence="3 4" key="1">
    <citation type="submission" date="2014-04" db="EMBL/GenBank/DDBJ databases">
        <authorList>
            <consortium name="DOE Joint Genome Institute"/>
            <person name="Kuo A."/>
            <person name="Kohler A."/>
            <person name="Nagy L.G."/>
            <person name="Floudas D."/>
            <person name="Copeland A."/>
            <person name="Barry K.W."/>
            <person name="Cichocki N."/>
            <person name="Veneault-Fourrey C."/>
            <person name="LaButti K."/>
            <person name="Lindquist E.A."/>
            <person name="Lipzen A."/>
            <person name="Lundell T."/>
            <person name="Morin E."/>
            <person name="Murat C."/>
            <person name="Sun H."/>
            <person name="Tunlid A."/>
            <person name="Henrissat B."/>
            <person name="Grigoriev I.V."/>
            <person name="Hibbett D.S."/>
            <person name="Martin F."/>
            <person name="Nordberg H.P."/>
            <person name="Cantor M.N."/>
            <person name="Hua S.X."/>
        </authorList>
    </citation>
    <scope>NUCLEOTIDE SEQUENCE [LARGE SCALE GENOMIC DNA]</scope>
    <source>
        <strain evidence="3 4">Foug A</strain>
    </source>
</reference>
<name>A0A0C3E9U7_9AGAM</name>
<dbReference type="PROSITE" id="PS51140">
    <property type="entry name" value="CUE"/>
    <property type="match status" value="1"/>
</dbReference>
<feature type="region of interest" description="Disordered" evidence="1">
    <location>
        <begin position="132"/>
        <end position="151"/>
    </location>
</feature>
<dbReference type="CDD" id="cd14279">
    <property type="entry name" value="CUE"/>
    <property type="match status" value="1"/>
</dbReference>
<dbReference type="InParanoid" id="A0A0C3E9U7"/>
<feature type="compositionally biased region" description="Low complexity" evidence="1">
    <location>
        <begin position="207"/>
        <end position="225"/>
    </location>
</feature>
<dbReference type="EMBL" id="KN822006">
    <property type="protein sequence ID" value="KIM69535.1"/>
    <property type="molecule type" value="Genomic_DNA"/>
</dbReference>
<feature type="compositionally biased region" description="Polar residues" evidence="1">
    <location>
        <begin position="310"/>
        <end position="323"/>
    </location>
</feature>
<dbReference type="GO" id="GO:0006511">
    <property type="term" value="P:ubiquitin-dependent protein catabolic process"/>
    <property type="evidence" value="ECO:0007669"/>
    <property type="project" value="TreeGrafter"/>
</dbReference>
<feature type="region of interest" description="Disordered" evidence="1">
    <location>
        <begin position="162"/>
        <end position="232"/>
    </location>
</feature>
<feature type="region of interest" description="Disordered" evidence="1">
    <location>
        <begin position="305"/>
        <end position="523"/>
    </location>
</feature>
<protein>
    <recommendedName>
        <fullName evidence="2">CUE domain-containing protein</fullName>
    </recommendedName>
</protein>
<sequence>MPIARRSTVPPLDWNHSMSASISARMFKSTVDQESAWSQPQYAVRHLILLVLAPTNHSIMITLSSPSTQTPPPSDALRVDHGADSDPRIASLKGMFPDFDDTVILSVLESVDNDHDRALDFLLGMNDPTYISSTVPPFSPPQQPGPAQEDLDEQLARRLTVEEEQAARAWSADRQPGWGHPMPPSQDQQQAGYQTYQPRRSSGRGWGSSSWGGWSGAQGQTTQSQGQGGQRDTMAEFQEGFNRIAESGKKTFSTIVSRVKAKMQEFDQGGGYGSGSTTHVTPGHSNQVPLGSAAQNYTYSSPPYGAGRTTDPSWSAGQPRTNTYAYAPAPAAPPVPPAGSRPDTDTRTPSPIAIRGYDISDHTDNVDPFGPPTPPSFPQENATVDFGAKQDVGATRSSMSIEPPTLPTRELSGSFPTTSHGPSPLSTLSQSPSSGSGLGPVPVSGLVQSQSSQAVAGPAPRSNVDFTKLGLLPKRPVSLVRPQSPPVTATSGTGNGNSTRVQTKGGGDDDELEYVENPFEDRR</sequence>
<evidence type="ECO:0000256" key="1">
    <source>
        <dbReference type="SAM" id="MobiDB-lite"/>
    </source>
</evidence>
<dbReference type="InterPro" id="IPR009060">
    <property type="entry name" value="UBA-like_sf"/>
</dbReference>
<dbReference type="InterPro" id="IPR003892">
    <property type="entry name" value="CUE"/>
</dbReference>
<feature type="compositionally biased region" description="Low complexity" evidence="1">
    <location>
        <begin position="490"/>
        <end position="499"/>
    </location>
</feature>
<dbReference type="GO" id="GO:0005737">
    <property type="term" value="C:cytoplasm"/>
    <property type="evidence" value="ECO:0007669"/>
    <property type="project" value="TreeGrafter"/>
</dbReference>
<dbReference type="Gene3D" id="1.10.8.10">
    <property type="entry name" value="DNA helicase RuvA subunit, C-terminal domain"/>
    <property type="match status" value="1"/>
</dbReference>
<feature type="compositionally biased region" description="Low complexity" evidence="1">
    <location>
        <begin position="421"/>
        <end position="447"/>
    </location>
</feature>
<evidence type="ECO:0000313" key="3">
    <source>
        <dbReference type="EMBL" id="KIM69535.1"/>
    </source>
</evidence>
<dbReference type="PANTHER" id="PTHR16461">
    <property type="entry name" value="TOLL-INTERACTING PROTEIN"/>
    <property type="match status" value="1"/>
</dbReference>
<dbReference type="Proteomes" id="UP000053989">
    <property type="component" value="Unassembled WGS sequence"/>
</dbReference>
<keyword evidence="4" id="KW-1185">Reference proteome</keyword>
<evidence type="ECO:0000259" key="2">
    <source>
        <dbReference type="PROSITE" id="PS51140"/>
    </source>
</evidence>
<feature type="compositionally biased region" description="Low complexity" evidence="1">
    <location>
        <begin position="186"/>
        <end position="200"/>
    </location>
</feature>
<gene>
    <name evidence="3" type="ORF">SCLCIDRAFT_1207986</name>
</gene>
<dbReference type="AlphaFoldDB" id="A0A0C3E9U7"/>
<reference evidence="4" key="2">
    <citation type="submission" date="2015-01" db="EMBL/GenBank/DDBJ databases">
        <title>Evolutionary Origins and Diversification of the Mycorrhizal Mutualists.</title>
        <authorList>
            <consortium name="DOE Joint Genome Institute"/>
            <consortium name="Mycorrhizal Genomics Consortium"/>
            <person name="Kohler A."/>
            <person name="Kuo A."/>
            <person name="Nagy L.G."/>
            <person name="Floudas D."/>
            <person name="Copeland A."/>
            <person name="Barry K.W."/>
            <person name="Cichocki N."/>
            <person name="Veneault-Fourrey C."/>
            <person name="LaButti K."/>
            <person name="Lindquist E.A."/>
            <person name="Lipzen A."/>
            <person name="Lundell T."/>
            <person name="Morin E."/>
            <person name="Murat C."/>
            <person name="Riley R."/>
            <person name="Ohm R."/>
            <person name="Sun H."/>
            <person name="Tunlid A."/>
            <person name="Henrissat B."/>
            <person name="Grigoriev I.V."/>
            <person name="Hibbett D.S."/>
            <person name="Martin F."/>
        </authorList>
    </citation>
    <scope>NUCLEOTIDE SEQUENCE [LARGE SCALE GENOMIC DNA]</scope>
    <source>
        <strain evidence="4">Foug A</strain>
    </source>
</reference>
<proteinExistence type="predicted"/>
<dbReference type="GO" id="GO:0031624">
    <property type="term" value="F:ubiquitin conjugating enzyme binding"/>
    <property type="evidence" value="ECO:0007669"/>
    <property type="project" value="TreeGrafter"/>
</dbReference>
<feature type="domain" description="CUE" evidence="2">
    <location>
        <begin position="84"/>
        <end position="127"/>
    </location>
</feature>
<evidence type="ECO:0000313" key="4">
    <source>
        <dbReference type="Proteomes" id="UP000053989"/>
    </source>
</evidence>
<dbReference type="OrthoDB" id="9942608at2759"/>
<dbReference type="SUPFAM" id="SSF46934">
    <property type="entry name" value="UBA-like"/>
    <property type="match status" value="1"/>
</dbReference>
<dbReference type="PANTHER" id="PTHR16461:SF5">
    <property type="entry name" value="TOLL-INTERACTING PROTEIN"/>
    <property type="match status" value="1"/>
</dbReference>
<dbReference type="GO" id="GO:0043130">
    <property type="term" value="F:ubiquitin binding"/>
    <property type="evidence" value="ECO:0007669"/>
    <property type="project" value="InterPro"/>
</dbReference>
<dbReference type="HOGENOM" id="CLU_039542_0_0_1"/>
<organism evidence="3 4">
    <name type="scientific">Scleroderma citrinum Foug A</name>
    <dbReference type="NCBI Taxonomy" id="1036808"/>
    <lineage>
        <taxon>Eukaryota</taxon>
        <taxon>Fungi</taxon>
        <taxon>Dikarya</taxon>
        <taxon>Basidiomycota</taxon>
        <taxon>Agaricomycotina</taxon>
        <taxon>Agaricomycetes</taxon>
        <taxon>Agaricomycetidae</taxon>
        <taxon>Boletales</taxon>
        <taxon>Sclerodermatineae</taxon>
        <taxon>Sclerodermataceae</taxon>
        <taxon>Scleroderma</taxon>
    </lineage>
</organism>